<protein>
    <submittedName>
        <fullName evidence="2">Uncharacterized protein</fullName>
    </submittedName>
</protein>
<accession>A0A5C7JD21</accession>
<proteinExistence type="predicted"/>
<dbReference type="Proteomes" id="UP000321026">
    <property type="component" value="Unassembled WGS sequence"/>
</dbReference>
<evidence type="ECO:0000256" key="1">
    <source>
        <dbReference type="SAM" id="MobiDB-lite"/>
    </source>
</evidence>
<evidence type="ECO:0000313" key="2">
    <source>
        <dbReference type="EMBL" id="TXG78426.1"/>
    </source>
</evidence>
<feature type="region of interest" description="Disordered" evidence="1">
    <location>
        <begin position="39"/>
        <end position="67"/>
    </location>
</feature>
<reference evidence="2 3" key="1">
    <citation type="submission" date="2018-09" db="EMBL/GenBank/DDBJ databases">
        <title>Metagenome Assembled Genomes from an Advanced Water Purification Facility.</title>
        <authorList>
            <person name="Stamps B.W."/>
            <person name="Spear J.R."/>
        </authorList>
    </citation>
    <scope>NUCLEOTIDE SEQUENCE [LARGE SCALE GENOMIC DNA]</scope>
    <source>
        <strain evidence="2">Bin_63_2</strain>
    </source>
</reference>
<name>A0A5C7JD21_9BACT</name>
<feature type="compositionally biased region" description="Basic and acidic residues" evidence="1">
    <location>
        <begin position="56"/>
        <end position="67"/>
    </location>
</feature>
<organism evidence="2 3">
    <name type="scientific">Candidatus Dojkabacteria bacterium</name>
    <dbReference type="NCBI Taxonomy" id="2099670"/>
    <lineage>
        <taxon>Bacteria</taxon>
        <taxon>Candidatus Dojkabacteria</taxon>
    </lineage>
</organism>
<gene>
    <name evidence="2" type="ORF">E6Q11_01010</name>
</gene>
<sequence>MKRAEWFLNNGYSAKRTSEITGIPKDLCEAMKNGRSENRAWQGLEDEGRQAGSIRKGQERFAENRGA</sequence>
<dbReference type="EMBL" id="SSDS01000016">
    <property type="protein sequence ID" value="TXG78426.1"/>
    <property type="molecule type" value="Genomic_DNA"/>
</dbReference>
<dbReference type="AlphaFoldDB" id="A0A5C7JD21"/>
<comment type="caution">
    <text evidence="2">The sequence shown here is derived from an EMBL/GenBank/DDBJ whole genome shotgun (WGS) entry which is preliminary data.</text>
</comment>
<evidence type="ECO:0000313" key="3">
    <source>
        <dbReference type="Proteomes" id="UP000321026"/>
    </source>
</evidence>